<reference evidence="1" key="2">
    <citation type="submission" date="2021-08" db="EMBL/GenBank/DDBJ databases">
        <authorList>
            <person name="Gostincar C."/>
            <person name="Sun X."/>
            <person name="Song Z."/>
            <person name="Gunde-Cimerman N."/>
        </authorList>
    </citation>
    <scope>NUCLEOTIDE SEQUENCE</scope>
    <source>
        <strain evidence="1">EXF-9298</strain>
    </source>
</reference>
<feature type="non-terminal residue" evidence="1">
    <location>
        <position position="1"/>
    </location>
</feature>
<gene>
    <name evidence="1" type="ORF">KCU98_g46</name>
</gene>
<accession>A0A9P8G8I5</accession>
<dbReference type="Proteomes" id="UP000729357">
    <property type="component" value="Unassembled WGS sequence"/>
</dbReference>
<organism evidence="1 2">
    <name type="scientific">Aureobasidium melanogenum</name>
    <name type="common">Aureobasidium pullulans var. melanogenum</name>
    <dbReference type="NCBI Taxonomy" id="46634"/>
    <lineage>
        <taxon>Eukaryota</taxon>
        <taxon>Fungi</taxon>
        <taxon>Dikarya</taxon>
        <taxon>Ascomycota</taxon>
        <taxon>Pezizomycotina</taxon>
        <taxon>Dothideomycetes</taxon>
        <taxon>Dothideomycetidae</taxon>
        <taxon>Dothideales</taxon>
        <taxon>Saccotheciaceae</taxon>
        <taxon>Aureobasidium</taxon>
    </lineage>
</organism>
<sequence length="87" mass="9443">LISCRKTAVQILLISLEGSALFFDRIRMLVRGLLGGFVVVAGIIQLHQRSECSCWALTLSSSESKVSRSAKACNLSSRKSTSRISLS</sequence>
<evidence type="ECO:0000313" key="2">
    <source>
        <dbReference type="Proteomes" id="UP000729357"/>
    </source>
</evidence>
<feature type="non-terminal residue" evidence="1">
    <location>
        <position position="87"/>
    </location>
</feature>
<name>A0A9P8G8I5_AURME</name>
<comment type="caution">
    <text evidence="1">The sequence shown here is derived from an EMBL/GenBank/DDBJ whole genome shotgun (WGS) entry which is preliminary data.</text>
</comment>
<keyword evidence="2" id="KW-1185">Reference proteome</keyword>
<reference evidence="1" key="1">
    <citation type="journal article" date="2021" name="J Fungi (Basel)">
        <title>Virulence traits and population genomics of the black yeast Aureobasidium melanogenum.</title>
        <authorList>
            <person name="Cernosa A."/>
            <person name="Sun X."/>
            <person name="Gostincar C."/>
            <person name="Fang C."/>
            <person name="Gunde-Cimerman N."/>
            <person name="Song Z."/>
        </authorList>
    </citation>
    <scope>NUCLEOTIDE SEQUENCE</scope>
    <source>
        <strain evidence="1">EXF-9298</strain>
    </source>
</reference>
<dbReference type="AlphaFoldDB" id="A0A9P8G8I5"/>
<protein>
    <submittedName>
        <fullName evidence="1">Uncharacterized protein</fullName>
    </submittedName>
</protein>
<dbReference type="EMBL" id="JAHFXS010000001">
    <property type="protein sequence ID" value="KAG9991684.1"/>
    <property type="molecule type" value="Genomic_DNA"/>
</dbReference>
<evidence type="ECO:0000313" key="1">
    <source>
        <dbReference type="EMBL" id="KAG9991684.1"/>
    </source>
</evidence>
<proteinExistence type="predicted"/>